<organism evidence="3 4">
    <name type="scientific">Streptomyces tubbatahanensis</name>
    <dbReference type="NCBI Taxonomy" id="2923272"/>
    <lineage>
        <taxon>Bacteria</taxon>
        <taxon>Bacillati</taxon>
        <taxon>Actinomycetota</taxon>
        <taxon>Actinomycetes</taxon>
        <taxon>Kitasatosporales</taxon>
        <taxon>Streptomycetaceae</taxon>
        <taxon>Streptomyces</taxon>
    </lineage>
</organism>
<proteinExistence type="predicted"/>
<feature type="compositionally biased region" description="Basic and acidic residues" evidence="1">
    <location>
        <begin position="426"/>
        <end position="441"/>
    </location>
</feature>
<feature type="region of interest" description="Disordered" evidence="1">
    <location>
        <begin position="418"/>
        <end position="477"/>
    </location>
</feature>
<sequence>MTTSEGHNGMAVSYDDILHADLGCLEEAAKAWERMAKKFGTLGHDYKAHVRATVDADSWQGESAKTFGQWGRKTAEEYDQAKGEAHGVGALFRLAHATLDAHKKAVERARDDAQDAGMDVNSRGHCTMNFDKVAAKKGEEVADGYRENPKAKAVVEEKWTDRIKQAVKATQDADAGLCTTFMTDPKEPEKGLPNGFNGAVGDDVVKKNAARAAKTYESIKDGGTPSPEKLREAAILARAHGDDPEFSRTLIDSLGGPEGLIKTHDRLDDLAYYDDKDHKKSYVSLDKALATNLASATKNPDSAFYKRFQGNMEKAGVKEYDLKVAGEKIPEESGSTHHGQKVRGYQSLVSLMQRGDGYGKQFLFDTADAIREAEDEDQGGDPDIWDLRGDFGTKQDAHFAHDPLDGILEVMSHDPEAATEYLDPGPENKQDDDQDSEEKQDNLTYLLQGRDWKHVDLGSPDPAEMHDPDKESSDARQGLARAIEAGATGEQPIVGDGAARPHATHTIPEARIMNQVINQTDPGMGGSSLPENLQRPIANALADYAPDTHVTLHRGEDIRDHIGIYGPESDAHLSANPEKLVRVMRGVSDTPEGFAMMHQAEREQIRQDIAELPPQAGPNSRDVQNTMTHAGASMGAFEAIRRDRVLDLRDEEMSEADWNAKLRYHIVGGVFTPIPFVGDSIQRSIDTGTWEESNNVKQSADTEARQELTRQWLSSDSQIRYLVNDWADSSGIKGQDSALTVLKSTFAMSGRDASRRQADGWLGRGDD</sequence>
<protein>
    <recommendedName>
        <fullName evidence="2">DUF6571 domain-containing protein</fullName>
    </recommendedName>
</protein>
<feature type="compositionally biased region" description="Basic and acidic residues" evidence="1">
    <location>
        <begin position="463"/>
        <end position="474"/>
    </location>
</feature>
<evidence type="ECO:0000313" key="3">
    <source>
        <dbReference type="EMBL" id="UNS97124.1"/>
    </source>
</evidence>
<name>A0ABY3XRM0_9ACTN</name>
<keyword evidence="4" id="KW-1185">Reference proteome</keyword>
<gene>
    <name evidence="3" type="ORF">MMF93_11835</name>
</gene>
<dbReference type="EMBL" id="CP093846">
    <property type="protein sequence ID" value="UNS97124.1"/>
    <property type="molecule type" value="Genomic_DNA"/>
</dbReference>
<dbReference type="RefSeq" id="WP_242751284.1">
    <property type="nucleotide sequence ID" value="NZ_CP093846.1"/>
</dbReference>
<evidence type="ECO:0000259" key="2">
    <source>
        <dbReference type="Pfam" id="PF20211"/>
    </source>
</evidence>
<evidence type="ECO:0000313" key="4">
    <source>
        <dbReference type="Proteomes" id="UP001202244"/>
    </source>
</evidence>
<evidence type="ECO:0000256" key="1">
    <source>
        <dbReference type="SAM" id="MobiDB-lite"/>
    </source>
</evidence>
<feature type="domain" description="DUF6571" evidence="2">
    <location>
        <begin position="357"/>
        <end position="699"/>
    </location>
</feature>
<dbReference type="InterPro" id="IPR046701">
    <property type="entry name" value="DUF6571"/>
</dbReference>
<accession>A0ABY3XRM0</accession>
<reference evidence="3 4" key="1">
    <citation type="journal article" date="2023" name="Microbiol. Spectr.">
        <title>Synergy between Genome Mining, Metabolomics, and Bioinformatics Uncovers Antibacterial Chlorinated Carbazole Alkaloids and Their Biosynthetic Gene Cluster from Streptomyces tubbatahanensis sp. nov., a Novel Actinomycete Isolated from Sulu Sea, Philippines.</title>
        <authorList>
            <person name="Tenebro C.P."/>
            <person name="Trono D.J.V.L."/>
            <person name="Balida L.A.P."/>
            <person name="Bayog L.K.A."/>
            <person name="Bruna J.R."/>
            <person name="Sabido E.M."/>
            <person name="Caspe D.P.C."/>
            <person name="de Los Santos E.L.C."/>
            <person name="Saludes J.P."/>
            <person name="Dalisay D.S."/>
        </authorList>
    </citation>
    <scope>NUCLEOTIDE SEQUENCE [LARGE SCALE GENOMIC DNA]</scope>
    <source>
        <strain evidence="3 4">DSD3025</strain>
    </source>
</reference>
<dbReference type="Pfam" id="PF20211">
    <property type="entry name" value="DUF6571"/>
    <property type="match status" value="1"/>
</dbReference>
<dbReference type="Proteomes" id="UP001202244">
    <property type="component" value="Chromosome"/>
</dbReference>